<feature type="transmembrane region" description="Helical" evidence="8">
    <location>
        <begin position="98"/>
        <end position="119"/>
    </location>
</feature>
<dbReference type="InterPro" id="IPR038731">
    <property type="entry name" value="RgtA/B/C-like"/>
</dbReference>
<feature type="transmembrane region" description="Helical" evidence="8">
    <location>
        <begin position="68"/>
        <end position="86"/>
    </location>
</feature>
<evidence type="ECO:0000313" key="11">
    <source>
        <dbReference type="Proteomes" id="UP000190897"/>
    </source>
</evidence>
<proteinExistence type="predicted"/>
<sequence>MVLQAHLKKITTWGLVASLVVIFLGWSIDIPEHDIAEYMQSKGLFKPSVPIIYRLVDFSTLLFGKNNFGYRLPSFFFTLVTLHTLYRFALLSFNRDVALLTILIFATLQATFLINLTALPETSLMAFYSAAIWQLTKYYKERRVVNLTEGIAAALLAAVSRNTLPEMAADYNPFHMITDLGWGFFPWGLFLLLGVIDKVRDPRSGTVPFIAQISFYAFLFTLLLLSLNPYYSHFDVVILCPMGALVAGEYIYKKFYSVKDAKPEWLYKVSIALWFILIGLLFAIVWFPFPEANYYGMIHFMALLSAFTWLIFFSSIGNKLIIAGTVLSVGTNLVLNTYFFPNLLNYQAGSKLGRIAADNGGIDYKLHSFKAEPSSSLAFYAGVPVIYDMSFKQLVSQKNCWIYTSHEMLDEFKAARPDLQVIASNPNFQFEKLNLHFLDPASRPKMTSSKILIKL</sequence>
<accession>A0A1T5BE43</accession>
<dbReference type="STRING" id="651661.SAMN05660293_00255"/>
<keyword evidence="7 8" id="KW-0472">Membrane</keyword>
<dbReference type="PANTHER" id="PTHR33908">
    <property type="entry name" value="MANNOSYLTRANSFERASE YKCB-RELATED"/>
    <property type="match status" value="1"/>
</dbReference>
<feature type="transmembrane region" description="Helical" evidence="8">
    <location>
        <begin position="320"/>
        <end position="340"/>
    </location>
</feature>
<dbReference type="PANTHER" id="PTHR33908:SF3">
    <property type="entry name" value="UNDECAPRENYL PHOSPHATE-ALPHA-4-AMINO-4-DEOXY-L-ARABINOSE ARABINOSYL TRANSFERASE"/>
    <property type="match status" value="1"/>
</dbReference>
<evidence type="ECO:0000313" key="10">
    <source>
        <dbReference type="EMBL" id="SKB45113.1"/>
    </source>
</evidence>
<dbReference type="GO" id="GO:0010041">
    <property type="term" value="P:response to iron(III) ion"/>
    <property type="evidence" value="ECO:0007669"/>
    <property type="project" value="TreeGrafter"/>
</dbReference>
<dbReference type="Pfam" id="PF13231">
    <property type="entry name" value="PMT_2"/>
    <property type="match status" value="1"/>
</dbReference>
<keyword evidence="2" id="KW-1003">Cell membrane</keyword>
<organism evidence="10 11">
    <name type="scientific">Dyadobacter psychrophilus</name>
    <dbReference type="NCBI Taxonomy" id="651661"/>
    <lineage>
        <taxon>Bacteria</taxon>
        <taxon>Pseudomonadati</taxon>
        <taxon>Bacteroidota</taxon>
        <taxon>Cytophagia</taxon>
        <taxon>Cytophagales</taxon>
        <taxon>Spirosomataceae</taxon>
        <taxon>Dyadobacter</taxon>
    </lineage>
</organism>
<feature type="transmembrane region" description="Helical" evidence="8">
    <location>
        <begin position="207"/>
        <end position="227"/>
    </location>
</feature>
<keyword evidence="11" id="KW-1185">Reference proteome</keyword>
<dbReference type="EMBL" id="FUZA01000001">
    <property type="protein sequence ID" value="SKB45113.1"/>
    <property type="molecule type" value="Genomic_DNA"/>
</dbReference>
<feature type="transmembrane region" description="Helical" evidence="8">
    <location>
        <begin position="265"/>
        <end position="288"/>
    </location>
</feature>
<evidence type="ECO:0000256" key="2">
    <source>
        <dbReference type="ARBA" id="ARBA00022475"/>
    </source>
</evidence>
<evidence type="ECO:0000259" key="9">
    <source>
        <dbReference type="Pfam" id="PF13231"/>
    </source>
</evidence>
<keyword evidence="6 8" id="KW-1133">Transmembrane helix</keyword>
<keyword evidence="4 10" id="KW-0808">Transferase</keyword>
<reference evidence="11" key="1">
    <citation type="submission" date="2017-02" db="EMBL/GenBank/DDBJ databases">
        <authorList>
            <person name="Varghese N."/>
            <person name="Submissions S."/>
        </authorList>
    </citation>
    <scope>NUCLEOTIDE SEQUENCE [LARGE SCALE GENOMIC DNA]</scope>
    <source>
        <strain evidence="11">DSM 22270</strain>
    </source>
</reference>
<name>A0A1T5BE43_9BACT</name>
<feature type="transmembrane region" description="Helical" evidence="8">
    <location>
        <begin position="12"/>
        <end position="28"/>
    </location>
</feature>
<evidence type="ECO:0000256" key="3">
    <source>
        <dbReference type="ARBA" id="ARBA00022676"/>
    </source>
</evidence>
<comment type="subcellular location">
    <subcellularLocation>
        <location evidence="1">Cell membrane</location>
        <topology evidence="1">Multi-pass membrane protein</topology>
    </subcellularLocation>
</comment>
<dbReference type="GO" id="GO:0009103">
    <property type="term" value="P:lipopolysaccharide biosynthetic process"/>
    <property type="evidence" value="ECO:0007669"/>
    <property type="project" value="UniProtKB-ARBA"/>
</dbReference>
<evidence type="ECO:0000256" key="8">
    <source>
        <dbReference type="SAM" id="Phobius"/>
    </source>
</evidence>
<evidence type="ECO:0000256" key="5">
    <source>
        <dbReference type="ARBA" id="ARBA00022692"/>
    </source>
</evidence>
<dbReference type="AlphaFoldDB" id="A0A1T5BE43"/>
<feature type="transmembrane region" description="Helical" evidence="8">
    <location>
        <begin position="174"/>
        <end position="195"/>
    </location>
</feature>
<dbReference type="GO" id="GO:0016763">
    <property type="term" value="F:pentosyltransferase activity"/>
    <property type="evidence" value="ECO:0007669"/>
    <property type="project" value="TreeGrafter"/>
</dbReference>
<dbReference type="InterPro" id="IPR050297">
    <property type="entry name" value="LipidA_mod_glycosyltrf_83"/>
</dbReference>
<evidence type="ECO:0000256" key="1">
    <source>
        <dbReference type="ARBA" id="ARBA00004651"/>
    </source>
</evidence>
<keyword evidence="3 10" id="KW-0328">Glycosyltransferase</keyword>
<feature type="transmembrane region" description="Helical" evidence="8">
    <location>
        <begin position="294"/>
        <end position="313"/>
    </location>
</feature>
<feature type="transmembrane region" description="Helical" evidence="8">
    <location>
        <begin position="233"/>
        <end position="253"/>
    </location>
</feature>
<evidence type="ECO:0000256" key="6">
    <source>
        <dbReference type="ARBA" id="ARBA00022989"/>
    </source>
</evidence>
<dbReference type="Proteomes" id="UP000190897">
    <property type="component" value="Unassembled WGS sequence"/>
</dbReference>
<evidence type="ECO:0000256" key="7">
    <source>
        <dbReference type="ARBA" id="ARBA00023136"/>
    </source>
</evidence>
<keyword evidence="5 8" id="KW-0812">Transmembrane</keyword>
<dbReference type="OrthoDB" id="917826at2"/>
<dbReference type="GO" id="GO:0005886">
    <property type="term" value="C:plasma membrane"/>
    <property type="evidence" value="ECO:0007669"/>
    <property type="project" value="UniProtKB-SubCell"/>
</dbReference>
<evidence type="ECO:0000256" key="4">
    <source>
        <dbReference type="ARBA" id="ARBA00022679"/>
    </source>
</evidence>
<gene>
    <name evidence="10" type="ORF">SAMN05660293_00255</name>
</gene>
<protein>
    <submittedName>
        <fullName evidence="10">Dolichyl-phosphate-mannose-protein mannosyltransferase</fullName>
    </submittedName>
</protein>
<feature type="domain" description="Glycosyltransferase RgtA/B/C/D-like" evidence="9">
    <location>
        <begin position="50"/>
        <end position="157"/>
    </location>
</feature>